<keyword evidence="4 10" id="KW-1003">Cell membrane</keyword>
<dbReference type="InterPro" id="IPR035906">
    <property type="entry name" value="MetI-like_sf"/>
</dbReference>
<evidence type="ECO:0000313" key="12">
    <source>
        <dbReference type="EMBL" id="RKX70790.1"/>
    </source>
</evidence>
<dbReference type="PANTHER" id="PTHR30425:SF1">
    <property type="entry name" value="PHOSPHATE TRANSPORT SYSTEM PERMEASE PROTEIN PSTC"/>
    <property type="match status" value="1"/>
</dbReference>
<protein>
    <recommendedName>
        <fullName evidence="10">Phosphate transport system permease protein</fullName>
    </recommendedName>
</protein>
<dbReference type="InterPro" id="IPR000515">
    <property type="entry name" value="MetI-like"/>
</dbReference>
<comment type="similarity">
    <text evidence="2 10">Belongs to the binding-protein-dependent transport system permease family. CysTW subfamily.</text>
</comment>
<keyword evidence="6 9" id="KW-0812">Transmembrane</keyword>
<dbReference type="GO" id="GO:0006817">
    <property type="term" value="P:phosphate ion transport"/>
    <property type="evidence" value="ECO:0007669"/>
    <property type="project" value="UniProtKB-KW"/>
</dbReference>
<keyword evidence="8 9" id="KW-0472">Membrane</keyword>
<evidence type="ECO:0000256" key="10">
    <source>
        <dbReference type="RuleBase" id="RU363054"/>
    </source>
</evidence>
<evidence type="ECO:0000256" key="4">
    <source>
        <dbReference type="ARBA" id="ARBA00022475"/>
    </source>
</evidence>
<feature type="transmembrane region" description="Helical" evidence="9">
    <location>
        <begin position="209"/>
        <end position="227"/>
    </location>
</feature>
<feature type="transmembrane region" description="Helical" evidence="9">
    <location>
        <begin position="255"/>
        <end position="276"/>
    </location>
</feature>
<feature type="transmembrane region" description="Helical" evidence="9">
    <location>
        <begin position="61"/>
        <end position="90"/>
    </location>
</feature>
<sequence length="281" mass="30116">MRRGIIERLLLPIALLTWVLLFSIVAVLITESLPIFRKVPLFHFILGQNWYPVDEPPEFGILPLILGSFLITVGALTVSLPLGLGCAIYLSEIAPSRVRESIKPFIEMLSGIPSVIYGFFGLVFLSPLIQRLFQIPVGLTGLTAAIILGIMALPTIASIAEDAITAVPQSIREASLALGATKWETITKVVIPAARSGIITAIILGSGRMIGETMTVLMVAGGAAVIPKSLLEPVRTMTATIAAEMGETPMGSPHYHALFGIGLILFLVTLSLSVLAERIRR</sequence>
<dbReference type="Proteomes" id="UP000268469">
    <property type="component" value="Unassembled WGS sequence"/>
</dbReference>
<accession>A0A660SLG2</accession>
<feature type="transmembrane region" description="Helical" evidence="9">
    <location>
        <begin position="9"/>
        <end position="29"/>
    </location>
</feature>
<dbReference type="Pfam" id="PF00528">
    <property type="entry name" value="BPD_transp_1"/>
    <property type="match status" value="1"/>
</dbReference>
<keyword evidence="3 9" id="KW-0813">Transport</keyword>
<evidence type="ECO:0000256" key="9">
    <source>
        <dbReference type="RuleBase" id="RU363032"/>
    </source>
</evidence>
<feature type="domain" description="ABC transmembrane type-1" evidence="11">
    <location>
        <begin position="65"/>
        <end position="276"/>
    </location>
</feature>
<evidence type="ECO:0000256" key="2">
    <source>
        <dbReference type="ARBA" id="ARBA00007069"/>
    </source>
</evidence>
<dbReference type="AlphaFoldDB" id="A0A660SLG2"/>
<keyword evidence="7 9" id="KW-1133">Transmembrane helix</keyword>
<evidence type="ECO:0000256" key="8">
    <source>
        <dbReference type="ARBA" id="ARBA00023136"/>
    </source>
</evidence>
<dbReference type="GO" id="GO:0005315">
    <property type="term" value="F:phosphate transmembrane transporter activity"/>
    <property type="evidence" value="ECO:0007669"/>
    <property type="project" value="InterPro"/>
</dbReference>
<gene>
    <name evidence="12" type="primary">pstC</name>
    <name evidence="12" type="ORF">DRP53_03765</name>
</gene>
<dbReference type="InterPro" id="IPR011864">
    <property type="entry name" value="Phosphate_PstC"/>
</dbReference>
<reference evidence="12 13" key="1">
    <citation type="submission" date="2018-06" db="EMBL/GenBank/DDBJ databases">
        <title>Extensive metabolic versatility and redundancy in microbially diverse, dynamic hydrothermal sediments.</title>
        <authorList>
            <person name="Dombrowski N."/>
            <person name="Teske A."/>
            <person name="Baker B.J."/>
        </authorList>
    </citation>
    <scope>NUCLEOTIDE SEQUENCE [LARGE SCALE GENOMIC DNA]</scope>
    <source>
        <strain evidence="12">B36_G15</strain>
    </source>
</reference>
<organism evidence="12 13">
    <name type="scientific">candidate division WOR-3 bacterium</name>
    <dbReference type="NCBI Taxonomy" id="2052148"/>
    <lineage>
        <taxon>Bacteria</taxon>
        <taxon>Bacteria division WOR-3</taxon>
    </lineage>
</organism>
<evidence type="ECO:0000256" key="5">
    <source>
        <dbReference type="ARBA" id="ARBA00022592"/>
    </source>
</evidence>
<feature type="transmembrane region" description="Helical" evidence="9">
    <location>
        <begin position="135"/>
        <end position="153"/>
    </location>
</feature>
<evidence type="ECO:0000256" key="1">
    <source>
        <dbReference type="ARBA" id="ARBA00004651"/>
    </source>
</evidence>
<evidence type="ECO:0000256" key="3">
    <source>
        <dbReference type="ARBA" id="ARBA00022448"/>
    </source>
</evidence>
<comment type="subcellular location">
    <subcellularLocation>
        <location evidence="1 9">Cell membrane</location>
        <topology evidence="1 9">Multi-pass membrane protein</topology>
    </subcellularLocation>
</comment>
<dbReference type="PANTHER" id="PTHR30425">
    <property type="entry name" value="PHOSPHATE TRANSPORT SYSTEM PERMEASE PROTEIN PST"/>
    <property type="match status" value="1"/>
</dbReference>
<dbReference type="NCBIfam" id="TIGR02138">
    <property type="entry name" value="phosphate_pstC"/>
    <property type="match status" value="1"/>
</dbReference>
<comment type="function">
    <text evidence="10">Part of the binding-protein-dependent transport system for phosphate; probably responsible for the translocation of the substrate across the membrane.</text>
</comment>
<evidence type="ECO:0000256" key="6">
    <source>
        <dbReference type="ARBA" id="ARBA00022692"/>
    </source>
</evidence>
<evidence type="ECO:0000313" key="13">
    <source>
        <dbReference type="Proteomes" id="UP000268469"/>
    </source>
</evidence>
<comment type="caution">
    <text evidence="12">The sequence shown here is derived from an EMBL/GenBank/DDBJ whole genome shotgun (WGS) entry which is preliminary data.</text>
</comment>
<dbReference type="CDD" id="cd06261">
    <property type="entry name" value="TM_PBP2"/>
    <property type="match status" value="1"/>
</dbReference>
<keyword evidence="5 10" id="KW-0592">Phosphate transport</keyword>
<feature type="transmembrane region" description="Helical" evidence="9">
    <location>
        <begin position="111"/>
        <end position="129"/>
    </location>
</feature>
<dbReference type="Gene3D" id="1.10.3720.10">
    <property type="entry name" value="MetI-like"/>
    <property type="match status" value="1"/>
</dbReference>
<dbReference type="SUPFAM" id="SSF161098">
    <property type="entry name" value="MetI-like"/>
    <property type="match status" value="1"/>
</dbReference>
<evidence type="ECO:0000256" key="7">
    <source>
        <dbReference type="ARBA" id="ARBA00022989"/>
    </source>
</evidence>
<dbReference type="GO" id="GO:0005886">
    <property type="term" value="C:plasma membrane"/>
    <property type="evidence" value="ECO:0007669"/>
    <property type="project" value="UniProtKB-SubCell"/>
</dbReference>
<evidence type="ECO:0000259" key="11">
    <source>
        <dbReference type="PROSITE" id="PS50928"/>
    </source>
</evidence>
<dbReference type="EMBL" id="QNBE01000027">
    <property type="protein sequence ID" value="RKX70790.1"/>
    <property type="molecule type" value="Genomic_DNA"/>
</dbReference>
<dbReference type="PROSITE" id="PS50928">
    <property type="entry name" value="ABC_TM1"/>
    <property type="match status" value="1"/>
</dbReference>
<proteinExistence type="inferred from homology"/>
<name>A0A660SLG2_UNCW3</name>
<dbReference type="InterPro" id="IPR051124">
    <property type="entry name" value="Phosphate_Transport_Permease"/>
</dbReference>